<sequence length="352" mass="38599">MEGKSKRQAVLVGCNYYNTPNELHGCINDVLAMRDTLVKRFEFEPANIEVLTDAPGSSLPLPTGANIKLALARMVDAAKAGDVLYFHYSGHGTRIPSKKRGHPFRQEEAIVPCDFNLITDLDFRQLVNRLPSGASLTILSDSCHSGGLIDKEKEQIGPSSVISKSEAPKNYTYTPKTIPFESILQHLSSLTKINTTDIGTHLLESFGEEASLRFRLPLPDPELSTPLRADNGVLLSGCQPDETSADMRPNEVSAKAYGAFSNAVQMVLKENPGMISNREVVILARKLLQSQGFQQHPCLYCSDENANATFLWQKHLLRTIMAISMANLTKSTFVGAGIDPPHCSKTLRSSIT</sequence>
<dbReference type="InterPro" id="IPR029030">
    <property type="entry name" value="Caspase-like_dom_sf"/>
</dbReference>
<dbReference type="InterPro" id="IPR050452">
    <property type="entry name" value="Metacaspase"/>
</dbReference>
<feature type="domain" description="Peptidase C14 caspase" evidence="2">
    <location>
        <begin position="7"/>
        <end position="302"/>
    </location>
</feature>
<gene>
    <name evidence="3" type="ORF">Ahy_B06g083752</name>
</gene>
<dbReference type="GO" id="GO:0005737">
    <property type="term" value="C:cytoplasm"/>
    <property type="evidence" value="ECO:0007669"/>
    <property type="project" value="TreeGrafter"/>
</dbReference>
<dbReference type="EMBL" id="SDMP01000016">
    <property type="protein sequence ID" value="RYR04163.1"/>
    <property type="molecule type" value="Genomic_DNA"/>
</dbReference>
<keyword evidence="4" id="KW-1185">Reference proteome</keyword>
<dbReference type="PANTHER" id="PTHR48104:SF7">
    <property type="entry name" value="METACASPASE-9"/>
    <property type="match status" value="1"/>
</dbReference>
<reference evidence="3 4" key="1">
    <citation type="submission" date="2019-01" db="EMBL/GenBank/DDBJ databases">
        <title>Sequencing of cultivated peanut Arachis hypogaea provides insights into genome evolution and oil improvement.</title>
        <authorList>
            <person name="Chen X."/>
        </authorList>
    </citation>
    <scope>NUCLEOTIDE SEQUENCE [LARGE SCALE GENOMIC DNA]</scope>
    <source>
        <strain evidence="4">cv. Fuhuasheng</strain>
        <tissue evidence="3">Leaves</tissue>
    </source>
</reference>
<name>A0A444YQB7_ARAHY</name>
<protein>
    <recommendedName>
        <fullName evidence="2">Peptidase C14 caspase domain-containing protein</fullName>
    </recommendedName>
</protein>
<dbReference type="Gene3D" id="3.40.50.12660">
    <property type="match status" value="2"/>
</dbReference>
<dbReference type="Pfam" id="PF00656">
    <property type="entry name" value="Peptidase_C14"/>
    <property type="match status" value="1"/>
</dbReference>
<dbReference type="GO" id="GO:0004197">
    <property type="term" value="F:cysteine-type endopeptidase activity"/>
    <property type="evidence" value="ECO:0007669"/>
    <property type="project" value="InterPro"/>
</dbReference>
<evidence type="ECO:0000256" key="1">
    <source>
        <dbReference type="ARBA" id="ARBA00009005"/>
    </source>
</evidence>
<accession>A0A444YQB7</accession>
<dbReference type="PANTHER" id="PTHR48104">
    <property type="entry name" value="METACASPASE-4"/>
    <property type="match status" value="1"/>
</dbReference>
<dbReference type="Proteomes" id="UP000289738">
    <property type="component" value="Chromosome B06"/>
</dbReference>
<dbReference type="AlphaFoldDB" id="A0A444YQB7"/>
<dbReference type="STRING" id="3818.A0A444YQB7"/>
<dbReference type="InterPro" id="IPR011600">
    <property type="entry name" value="Pept_C14_caspase"/>
</dbReference>
<dbReference type="SUPFAM" id="SSF52129">
    <property type="entry name" value="Caspase-like"/>
    <property type="match status" value="1"/>
</dbReference>
<evidence type="ECO:0000313" key="3">
    <source>
        <dbReference type="EMBL" id="RYR04163.1"/>
    </source>
</evidence>
<evidence type="ECO:0000259" key="2">
    <source>
        <dbReference type="Pfam" id="PF00656"/>
    </source>
</evidence>
<comment type="similarity">
    <text evidence="1">Belongs to the peptidase C14B family.</text>
</comment>
<proteinExistence type="inferred from homology"/>
<organism evidence="3 4">
    <name type="scientific">Arachis hypogaea</name>
    <name type="common">Peanut</name>
    <dbReference type="NCBI Taxonomy" id="3818"/>
    <lineage>
        <taxon>Eukaryota</taxon>
        <taxon>Viridiplantae</taxon>
        <taxon>Streptophyta</taxon>
        <taxon>Embryophyta</taxon>
        <taxon>Tracheophyta</taxon>
        <taxon>Spermatophyta</taxon>
        <taxon>Magnoliopsida</taxon>
        <taxon>eudicotyledons</taxon>
        <taxon>Gunneridae</taxon>
        <taxon>Pentapetalae</taxon>
        <taxon>rosids</taxon>
        <taxon>fabids</taxon>
        <taxon>Fabales</taxon>
        <taxon>Fabaceae</taxon>
        <taxon>Papilionoideae</taxon>
        <taxon>50 kb inversion clade</taxon>
        <taxon>dalbergioids sensu lato</taxon>
        <taxon>Dalbergieae</taxon>
        <taxon>Pterocarpus clade</taxon>
        <taxon>Arachis</taxon>
    </lineage>
</organism>
<evidence type="ECO:0000313" key="4">
    <source>
        <dbReference type="Proteomes" id="UP000289738"/>
    </source>
</evidence>
<dbReference type="GO" id="GO:0006508">
    <property type="term" value="P:proteolysis"/>
    <property type="evidence" value="ECO:0007669"/>
    <property type="project" value="InterPro"/>
</dbReference>
<comment type="caution">
    <text evidence="3">The sequence shown here is derived from an EMBL/GenBank/DDBJ whole genome shotgun (WGS) entry which is preliminary data.</text>
</comment>